<dbReference type="InterPro" id="IPR029058">
    <property type="entry name" value="AB_hydrolase_fold"/>
</dbReference>
<keyword evidence="7" id="KW-1185">Reference proteome</keyword>
<dbReference type="GO" id="GO:0034338">
    <property type="term" value="F:short-chain carboxylesterase activity"/>
    <property type="evidence" value="ECO:0007669"/>
    <property type="project" value="TreeGrafter"/>
</dbReference>
<proteinExistence type="inferred from homology"/>
<dbReference type="InterPro" id="IPR000952">
    <property type="entry name" value="AB_hydrolase_4_CS"/>
</dbReference>
<dbReference type="RefSeq" id="WP_074471468.1">
    <property type="nucleotide sequence ID" value="NZ_FMUN01000009.1"/>
</dbReference>
<dbReference type="STRING" id="381306.AN478_04790"/>
<sequence>MSGLEKRYRAAWWLPGGHLQTLWPALMRRPPKARVRRERLELEDGDFLDLDWLADGPAGGPVVVLLHGLEGSLESHYLPGLMRELGEQGLRPVLMYHRGCSGEPNRTHRCYTGGDADDLARGGALLREREPDTPLAAVGFSLGGNLLLKWLGETGPDNPLAAAAAVSPPFRLDRAAARLEGGLSRLYQGHLLRTLVGSLERKYAGRPEASPVPLERVRAASSFRAFDDVFTAPVHGYAGVDDYYHRASCRSYLGDITVPTLILHALDDPFTTPDAVPETGELSPSVQLELHARGGHVGFVTGGMPGCSGYWIEERVPRFLSGALSSNFHVPDQTLSYFATSLWPR</sequence>
<accession>A0A1G5HIM1</accession>
<keyword evidence="2" id="KW-0719">Serine esterase</keyword>
<dbReference type="InterPro" id="IPR012020">
    <property type="entry name" value="ABHD4"/>
</dbReference>
<dbReference type="SUPFAM" id="SSF53474">
    <property type="entry name" value="alpha/beta-Hydrolases"/>
    <property type="match status" value="1"/>
</dbReference>
<dbReference type="InterPro" id="IPR000073">
    <property type="entry name" value="AB_hydrolase_1"/>
</dbReference>
<dbReference type="NCBIfam" id="NF008218">
    <property type="entry name" value="PRK10985.1"/>
    <property type="match status" value="1"/>
</dbReference>
<dbReference type="Gene3D" id="3.40.50.1820">
    <property type="entry name" value="alpha/beta hydrolase"/>
    <property type="match status" value="1"/>
</dbReference>
<dbReference type="AlphaFoldDB" id="A0A1G5HIM1"/>
<dbReference type="EMBL" id="FMUN01000009">
    <property type="protein sequence ID" value="SCY63534.1"/>
    <property type="molecule type" value="Genomic_DNA"/>
</dbReference>
<evidence type="ECO:0000256" key="3">
    <source>
        <dbReference type="ARBA" id="ARBA00022801"/>
    </source>
</evidence>
<evidence type="ECO:0000256" key="4">
    <source>
        <dbReference type="PIRSR" id="PIRSR005211-1"/>
    </source>
</evidence>
<dbReference type="Proteomes" id="UP000183104">
    <property type="component" value="Unassembled WGS sequence"/>
</dbReference>
<feature type="active site" description="Charge relay system" evidence="4">
    <location>
        <position position="141"/>
    </location>
</feature>
<dbReference type="PIRSF" id="PIRSF005211">
    <property type="entry name" value="Ab_hydro_YheT"/>
    <property type="match status" value="1"/>
</dbReference>
<keyword evidence="3" id="KW-0378">Hydrolase</keyword>
<dbReference type="PROSITE" id="PS01133">
    <property type="entry name" value="UPF0017"/>
    <property type="match status" value="1"/>
</dbReference>
<reference evidence="7" key="1">
    <citation type="submission" date="2016-10" db="EMBL/GenBank/DDBJ databases">
        <authorList>
            <person name="Varghese N."/>
        </authorList>
    </citation>
    <scope>NUCLEOTIDE SEQUENCE [LARGE SCALE GENOMIC DNA]</scope>
    <source>
        <strain evidence="7">HL 19</strain>
    </source>
</reference>
<organism evidence="6 7">
    <name type="scientific">Thiohalorhabdus denitrificans</name>
    <dbReference type="NCBI Taxonomy" id="381306"/>
    <lineage>
        <taxon>Bacteria</taxon>
        <taxon>Pseudomonadati</taxon>
        <taxon>Pseudomonadota</taxon>
        <taxon>Gammaproteobacteria</taxon>
        <taxon>Thiohalorhabdales</taxon>
        <taxon>Thiohalorhabdaceae</taxon>
        <taxon>Thiohalorhabdus</taxon>
    </lineage>
</organism>
<evidence type="ECO:0000313" key="7">
    <source>
        <dbReference type="Proteomes" id="UP000183104"/>
    </source>
</evidence>
<evidence type="ECO:0000259" key="5">
    <source>
        <dbReference type="Pfam" id="PF00561"/>
    </source>
</evidence>
<dbReference type="PANTHER" id="PTHR10794">
    <property type="entry name" value="ABHYDROLASE DOMAIN-CONTAINING PROTEIN"/>
    <property type="match status" value="1"/>
</dbReference>
<evidence type="ECO:0000256" key="1">
    <source>
        <dbReference type="ARBA" id="ARBA00010884"/>
    </source>
</evidence>
<dbReference type="PANTHER" id="PTHR10794:SF94">
    <property type="entry name" value="ESTERASE YHET-RELATED"/>
    <property type="match status" value="1"/>
</dbReference>
<comment type="similarity">
    <text evidence="1">Belongs to the AB hydrolase superfamily. AB hydrolase 4 family.</text>
</comment>
<protein>
    <recommendedName>
        <fullName evidence="5">AB hydrolase-1 domain-containing protein</fullName>
    </recommendedName>
</protein>
<dbReference type="Pfam" id="PF00561">
    <property type="entry name" value="Abhydrolase_1"/>
    <property type="match status" value="1"/>
</dbReference>
<dbReference type="InterPro" id="IPR050960">
    <property type="entry name" value="AB_hydrolase_4_sf"/>
</dbReference>
<feature type="active site" description="Charge relay system" evidence="4">
    <location>
        <position position="268"/>
    </location>
</feature>
<feature type="domain" description="AB hydrolase-1" evidence="5">
    <location>
        <begin position="61"/>
        <end position="301"/>
    </location>
</feature>
<name>A0A1G5HIM1_9GAMM</name>
<gene>
    <name evidence="6" type="ORF">SAMN05661077_2767</name>
</gene>
<feature type="active site" description="Charge relay system" evidence="4">
    <location>
        <position position="296"/>
    </location>
</feature>
<evidence type="ECO:0000313" key="6">
    <source>
        <dbReference type="EMBL" id="SCY63534.1"/>
    </source>
</evidence>
<dbReference type="GO" id="GO:0047372">
    <property type="term" value="F:monoacylglycerol lipase activity"/>
    <property type="evidence" value="ECO:0007669"/>
    <property type="project" value="TreeGrafter"/>
</dbReference>
<evidence type="ECO:0000256" key="2">
    <source>
        <dbReference type="ARBA" id="ARBA00022487"/>
    </source>
</evidence>